<proteinExistence type="predicted"/>
<sequence>MSRYDLSLSIFQAVKTFTRPRLKVELENLAIDLVVRSGSVVTEQLGALIKIAQIADELSQSDADIFYQRIDTFRREFSTSESEKQNFPISGTGLRLVASGNSDVSGGKSILPVITLGVARDGIVKKKDPELLSSKEASHTKDQSGIETNVTERMNAIVKTIRKFDPILGGCRIRDLMTAFPDVSDRTLRYDLQRLAEQGIVEKVGGGPSSYYRLKKEGGSVQENNSISSQPVVQKQEIGVTKRNQEGVFTL</sequence>
<dbReference type="InterPro" id="IPR036388">
    <property type="entry name" value="WH-like_DNA-bd_sf"/>
</dbReference>
<gene>
    <name evidence="4" type="ORF">A3I31_01255</name>
</gene>
<protein>
    <recommendedName>
        <fullName evidence="3">HTH deoR-type domain-containing protein</fullName>
    </recommendedName>
</protein>
<organism evidence="4 5">
    <name type="scientific">Candidatus Colwellbacteria bacterium RIFCSPLOWO2_02_FULL_44_20b</name>
    <dbReference type="NCBI Taxonomy" id="1797691"/>
    <lineage>
        <taxon>Bacteria</taxon>
        <taxon>Candidatus Colwelliibacteriota</taxon>
    </lineage>
</organism>
<evidence type="ECO:0000313" key="5">
    <source>
        <dbReference type="Proteomes" id="UP000178808"/>
    </source>
</evidence>
<dbReference type="Pfam" id="PF08220">
    <property type="entry name" value="HTH_DeoR"/>
    <property type="match status" value="1"/>
</dbReference>
<dbReference type="AlphaFoldDB" id="A0A1G1Z474"/>
<feature type="domain" description="HTH deoR-type" evidence="3">
    <location>
        <begin position="168"/>
        <end position="207"/>
    </location>
</feature>
<dbReference type="GO" id="GO:0003700">
    <property type="term" value="F:DNA-binding transcription factor activity"/>
    <property type="evidence" value="ECO:0007669"/>
    <property type="project" value="InterPro"/>
</dbReference>
<evidence type="ECO:0000313" key="4">
    <source>
        <dbReference type="EMBL" id="OGY59413.1"/>
    </source>
</evidence>
<dbReference type="SUPFAM" id="SSF46785">
    <property type="entry name" value="Winged helix' DNA-binding domain"/>
    <property type="match status" value="1"/>
</dbReference>
<name>A0A1G1Z474_9BACT</name>
<dbReference type="Proteomes" id="UP000178808">
    <property type="component" value="Unassembled WGS sequence"/>
</dbReference>
<evidence type="ECO:0000256" key="1">
    <source>
        <dbReference type="ARBA" id="ARBA00023015"/>
    </source>
</evidence>
<dbReference type="Gene3D" id="1.10.10.10">
    <property type="entry name" value="Winged helix-like DNA-binding domain superfamily/Winged helix DNA-binding domain"/>
    <property type="match status" value="1"/>
</dbReference>
<evidence type="ECO:0000259" key="3">
    <source>
        <dbReference type="Pfam" id="PF08220"/>
    </source>
</evidence>
<evidence type="ECO:0000256" key="2">
    <source>
        <dbReference type="ARBA" id="ARBA00023163"/>
    </source>
</evidence>
<dbReference type="InterPro" id="IPR036390">
    <property type="entry name" value="WH_DNA-bd_sf"/>
</dbReference>
<comment type="caution">
    <text evidence="4">The sequence shown here is derived from an EMBL/GenBank/DDBJ whole genome shotgun (WGS) entry which is preliminary data.</text>
</comment>
<accession>A0A1G1Z474</accession>
<keyword evidence="1" id="KW-0805">Transcription regulation</keyword>
<dbReference type="EMBL" id="MHIZ01000035">
    <property type="protein sequence ID" value="OGY59413.1"/>
    <property type="molecule type" value="Genomic_DNA"/>
</dbReference>
<reference evidence="4 5" key="1">
    <citation type="journal article" date="2016" name="Nat. Commun.">
        <title>Thousands of microbial genomes shed light on interconnected biogeochemical processes in an aquifer system.</title>
        <authorList>
            <person name="Anantharaman K."/>
            <person name="Brown C.T."/>
            <person name="Hug L.A."/>
            <person name="Sharon I."/>
            <person name="Castelle C.J."/>
            <person name="Probst A.J."/>
            <person name="Thomas B.C."/>
            <person name="Singh A."/>
            <person name="Wilkins M.J."/>
            <person name="Karaoz U."/>
            <person name="Brodie E.L."/>
            <person name="Williams K.H."/>
            <person name="Hubbard S.S."/>
            <person name="Banfield J.F."/>
        </authorList>
    </citation>
    <scope>NUCLEOTIDE SEQUENCE [LARGE SCALE GENOMIC DNA]</scope>
</reference>
<keyword evidence="2" id="KW-0804">Transcription</keyword>
<dbReference type="InterPro" id="IPR001034">
    <property type="entry name" value="DeoR_HTH"/>
</dbReference>